<evidence type="ECO:0000256" key="2">
    <source>
        <dbReference type="ARBA" id="ARBA00023125"/>
    </source>
</evidence>
<keyword evidence="1" id="KW-0805">Transcription regulation</keyword>
<evidence type="ECO:0000259" key="4">
    <source>
        <dbReference type="PROSITE" id="PS50042"/>
    </source>
</evidence>
<dbReference type="InterPro" id="IPR036390">
    <property type="entry name" value="WH_DNA-bd_sf"/>
</dbReference>
<dbReference type="Gene3D" id="2.60.120.10">
    <property type="entry name" value="Jelly Rolls"/>
    <property type="match status" value="1"/>
</dbReference>
<dbReference type="PANTHER" id="PTHR24567">
    <property type="entry name" value="CRP FAMILY TRANSCRIPTIONAL REGULATORY PROTEIN"/>
    <property type="match status" value="1"/>
</dbReference>
<dbReference type="InterPro" id="IPR014710">
    <property type="entry name" value="RmlC-like_jellyroll"/>
</dbReference>
<proteinExistence type="predicted"/>
<organism evidence="6 7">
    <name type="scientific">Rhizobium viscosum</name>
    <name type="common">Arthrobacter viscosus</name>
    <dbReference type="NCBI Taxonomy" id="1673"/>
    <lineage>
        <taxon>Bacteria</taxon>
        <taxon>Pseudomonadati</taxon>
        <taxon>Pseudomonadota</taxon>
        <taxon>Alphaproteobacteria</taxon>
        <taxon>Hyphomicrobiales</taxon>
        <taxon>Rhizobiaceae</taxon>
        <taxon>Rhizobium/Agrobacterium group</taxon>
        <taxon>Rhizobium</taxon>
    </lineage>
</organism>
<reference evidence="6 7" key="1">
    <citation type="submission" date="2020-10" db="EMBL/GenBank/DDBJ databases">
        <title>Sequencing the genomes of 1000 actinobacteria strains.</title>
        <authorList>
            <person name="Klenk H.-P."/>
        </authorList>
    </citation>
    <scope>NUCLEOTIDE SEQUENCE [LARGE SCALE GENOMIC DNA]</scope>
    <source>
        <strain evidence="6 7">DSM 7307</strain>
    </source>
</reference>
<evidence type="ECO:0000256" key="1">
    <source>
        <dbReference type="ARBA" id="ARBA00023015"/>
    </source>
</evidence>
<dbReference type="SMART" id="SM00419">
    <property type="entry name" value="HTH_CRP"/>
    <property type="match status" value="1"/>
</dbReference>
<dbReference type="SUPFAM" id="SSF51206">
    <property type="entry name" value="cAMP-binding domain-like"/>
    <property type="match status" value="1"/>
</dbReference>
<dbReference type="Gene3D" id="1.10.10.10">
    <property type="entry name" value="Winged helix-like DNA-binding domain superfamily/Winged helix DNA-binding domain"/>
    <property type="match status" value="1"/>
</dbReference>
<sequence>MNRMLMPSSRERALLSRAGIFAELDSAETEAFRACSTVITSASHDILFQEGEPGVYFYSVLEGYVRLFRLNGEGREADIRICEPGDSFAECLIQAGGIYRYGAQSMDNTVLARFHIGKVRALLAEHPQIGTAIMRSLSMHLLSTMECLANDRMQTAPQRVAHYLLSHCVEEGPAVASLRLPFPKNLLARKLGLAPEALSRAFSTLKSAGVTVRGRFIAISDVNMLRRI</sequence>
<evidence type="ECO:0000259" key="5">
    <source>
        <dbReference type="PROSITE" id="PS51063"/>
    </source>
</evidence>
<dbReference type="Proteomes" id="UP000620262">
    <property type="component" value="Unassembled WGS sequence"/>
</dbReference>
<dbReference type="InterPro" id="IPR036388">
    <property type="entry name" value="WH-like_DNA-bd_sf"/>
</dbReference>
<evidence type="ECO:0000313" key="6">
    <source>
        <dbReference type="EMBL" id="MBE1505712.1"/>
    </source>
</evidence>
<dbReference type="InterPro" id="IPR018490">
    <property type="entry name" value="cNMP-bd_dom_sf"/>
</dbReference>
<dbReference type="PROSITE" id="PS51063">
    <property type="entry name" value="HTH_CRP_2"/>
    <property type="match status" value="1"/>
</dbReference>
<keyword evidence="2" id="KW-0238">DNA-binding</keyword>
<dbReference type="PANTHER" id="PTHR24567:SF26">
    <property type="entry name" value="REGULATORY PROTEIN YEIL"/>
    <property type="match status" value="1"/>
</dbReference>
<dbReference type="InterPro" id="IPR000595">
    <property type="entry name" value="cNMP-bd_dom"/>
</dbReference>
<accession>A0ABR9IR81</accession>
<dbReference type="SUPFAM" id="SSF46785">
    <property type="entry name" value="Winged helix' DNA-binding domain"/>
    <property type="match status" value="1"/>
</dbReference>
<dbReference type="PROSITE" id="PS50042">
    <property type="entry name" value="CNMP_BINDING_3"/>
    <property type="match status" value="1"/>
</dbReference>
<dbReference type="Pfam" id="PF13545">
    <property type="entry name" value="HTH_Crp_2"/>
    <property type="match status" value="1"/>
</dbReference>
<dbReference type="Pfam" id="PF00027">
    <property type="entry name" value="cNMP_binding"/>
    <property type="match status" value="1"/>
</dbReference>
<feature type="domain" description="Cyclic nucleotide-binding" evidence="4">
    <location>
        <begin position="20"/>
        <end position="90"/>
    </location>
</feature>
<name>A0ABR9IR81_RHIVS</name>
<gene>
    <name evidence="6" type="ORF">H4W29_002893</name>
</gene>
<evidence type="ECO:0000256" key="3">
    <source>
        <dbReference type="ARBA" id="ARBA00023163"/>
    </source>
</evidence>
<dbReference type="SMART" id="SM00100">
    <property type="entry name" value="cNMP"/>
    <property type="match status" value="1"/>
</dbReference>
<comment type="caution">
    <text evidence="6">The sequence shown here is derived from an EMBL/GenBank/DDBJ whole genome shotgun (WGS) entry which is preliminary data.</text>
</comment>
<dbReference type="InterPro" id="IPR050397">
    <property type="entry name" value="Env_Response_Regulators"/>
</dbReference>
<dbReference type="CDD" id="cd00038">
    <property type="entry name" value="CAP_ED"/>
    <property type="match status" value="1"/>
</dbReference>
<feature type="domain" description="HTH crp-type" evidence="5">
    <location>
        <begin position="154"/>
        <end position="223"/>
    </location>
</feature>
<dbReference type="InterPro" id="IPR012318">
    <property type="entry name" value="HTH_CRP"/>
</dbReference>
<dbReference type="RefSeq" id="WP_192729524.1">
    <property type="nucleotide sequence ID" value="NZ_BAAAVL010000009.1"/>
</dbReference>
<dbReference type="EMBL" id="JADBEC010000001">
    <property type="protein sequence ID" value="MBE1505712.1"/>
    <property type="molecule type" value="Genomic_DNA"/>
</dbReference>
<evidence type="ECO:0000313" key="7">
    <source>
        <dbReference type="Proteomes" id="UP000620262"/>
    </source>
</evidence>
<keyword evidence="3" id="KW-0804">Transcription</keyword>
<protein>
    <submittedName>
        <fullName evidence="6">CRP-like cAMP-binding protein</fullName>
    </submittedName>
</protein>
<keyword evidence="7" id="KW-1185">Reference proteome</keyword>